<dbReference type="InterPro" id="IPR026444">
    <property type="entry name" value="Secre_tail"/>
</dbReference>
<dbReference type="EMBL" id="MEUM01000158">
    <property type="protein sequence ID" value="OGC38973.1"/>
    <property type="molecule type" value="Genomic_DNA"/>
</dbReference>
<evidence type="ECO:0000259" key="1">
    <source>
        <dbReference type="Pfam" id="PF13860"/>
    </source>
</evidence>
<dbReference type="Pfam" id="PF13860">
    <property type="entry name" value="FlgD_ig"/>
    <property type="match status" value="1"/>
</dbReference>
<proteinExistence type="predicted"/>
<name>A0A1F4U3V3_UNCW3</name>
<dbReference type="Gene3D" id="2.60.40.4070">
    <property type="match status" value="1"/>
</dbReference>
<dbReference type="AlphaFoldDB" id="A0A1F4U3V3"/>
<dbReference type="InterPro" id="IPR025965">
    <property type="entry name" value="FlgD/Vpr_Ig-like"/>
</dbReference>
<dbReference type="Proteomes" id="UP000177025">
    <property type="component" value="Unassembled WGS sequence"/>
</dbReference>
<evidence type="ECO:0000313" key="3">
    <source>
        <dbReference type="Proteomes" id="UP000177025"/>
    </source>
</evidence>
<comment type="caution">
    <text evidence="2">The sequence shown here is derived from an EMBL/GenBank/DDBJ whole genome shotgun (WGS) entry which is preliminary data.</text>
</comment>
<dbReference type="NCBIfam" id="TIGR04183">
    <property type="entry name" value="Por_Secre_tail"/>
    <property type="match status" value="1"/>
</dbReference>
<protein>
    <recommendedName>
        <fullName evidence="1">FlgD/Vpr Ig-like domain-containing protein</fullName>
    </recommendedName>
</protein>
<reference evidence="2 3" key="1">
    <citation type="journal article" date="2016" name="Nat. Commun.">
        <title>Thousands of microbial genomes shed light on interconnected biogeochemical processes in an aquifer system.</title>
        <authorList>
            <person name="Anantharaman K."/>
            <person name="Brown C.T."/>
            <person name="Hug L.A."/>
            <person name="Sharon I."/>
            <person name="Castelle C.J."/>
            <person name="Probst A.J."/>
            <person name="Thomas B.C."/>
            <person name="Singh A."/>
            <person name="Wilkins M.J."/>
            <person name="Karaoz U."/>
            <person name="Brodie E.L."/>
            <person name="Williams K.H."/>
            <person name="Hubbard S.S."/>
            <person name="Banfield J.F."/>
        </authorList>
    </citation>
    <scope>NUCLEOTIDE SEQUENCE [LARGE SCALE GENOMIC DNA]</scope>
</reference>
<feature type="domain" description="FlgD/Vpr Ig-like" evidence="1">
    <location>
        <begin position="242"/>
        <end position="297"/>
    </location>
</feature>
<sequence length="317" mass="35410">MQIRTLVVIGLMFMNIAWSVEGDVNIDVPLPNYELHSGRDTVEVIIGAPAASNVIPFWGASYNACRFQVLFLQSEINTTGDIIKFAFMPSSSGNVTSNYYNVKVYFCHTSVTQLATTFDNNYSGNTPVEVMAKDTLLVGGPQNTWMDWDVYFSYNNTDNLLVEIKWNGDAGTNIALWRTSESVPRRLYAWDDNASSGTQQNTGNHVRLTIVTSTGIEENTLPYDQTNILLQSIPNPFTDVTAISYTVTTASDITLEIYDALGRQVKQLVHTRQIPGSYNIQWDGTDDVNRPVENGVYFCRFVNDANSIVKPIVLLKQ</sequence>
<evidence type="ECO:0000313" key="2">
    <source>
        <dbReference type="EMBL" id="OGC38973.1"/>
    </source>
</evidence>
<gene>
    <name evidence="2" type="ORF">A2Y85_03195</name>
</gene>
<organism evidence="2 3">
    <name type="scientific">candidate division WOR-3 bacterium RBG_13_43_14</name>
    <dbReference type="NCBI Taxonomy" id="1802590"/>
    <lineage>
        <taxon>Bacteria</taxon>
        <taxon>Bacteria division WOR-3</taxon>
    </lineage>
</organism>
<accession>A0A1F4U3V3</accession>